<protein>
    <submittedName>
        <fullName evidence="6">E3 ubiquitin-protein ligase</fullName>
    </submittedName>
</protein>
<evidence type="ECO:0000259" key="5">
    <source>
        <dbReference type="PROSITE" id="PS51292"/>
    </source>
</evidence>
<dbReference type="InterPro" id="IPR013083">
    <property type="entry name" value="Znf_RING/FYVE/PHD"/>
</dbReference>
<organism evidence="6 7">
    <name type="scientific">Acrasis kona</name>
    <dbReference type="NCBI Taxonomy" id="1008807"/>
    <lineage>
        <taxon>Eukaryota</taxon>
        <taxon>Discoba</taxon>
        <taxon>Heterolobosea</taxon>
        <taxon>Tetramitia</taxon>
        <taxon>Eutetramitia</taxon>
        <taxon>Acrasidae</taxon>
        <taxon>Acrasis</taxon>
    </lineage>
</organism>
<keyword evidence="4" id="KW-1133">Transmembrane helix</keyword>
<dbReference type="Pfam" id="PF12906">
    <property type="entry name" value="RINGv"/>
    <property type="match status" value="1"/>
</dbReference>
<dbReference type="AlphaFoldDB" id="A0AAW2ZKD9"/>
<dbReference type="SUPFAM" id="SSF57850">
    <property type="entry name" value="RING/U-box"/>
    <property type="match status" value="1"/>
</dbReference>
<dbReference type="EMBL" id="JAOPGA020001514">
    <property type="protein sequence ID" value="KAL0489112.1"/>
    <property type="molecule type" value="Genomic_DNA"/>
</dbReference>
<gene>
    <name evidence="6" type="ORF">AKO1_009022</name>
</gene>
<comment type="caution">
    <text evidence="6">The sequence shown here is derived from an EMBL/GenBank/DDBJ whole genome shotgun (WGS) entry which is preliminary data.</text>
</comment>
<evidence type="ECO:0000256" key="2">
    <source>
        <dbReference type="ARBA" id="ARBA00022771"/>
    </source>
</evidence>
<dbReference type="PANTHER" id="PTHR46347:SF1">
    <property type="entry name" value="RING_FYVE_PHD ZINC FINGER SUPERFAMILY PROTEIN"/>
    <property type="match status" value="1"/>
</dbReference>
<keyword evidence="2" id="KW-0863">Zinc-finger</keyword>
<evidence type="ECO:0000256" key="1">
    <source>
        <dbReference type="ARBA" id="ARBA00022723"/>
    </source>
</evidence>
<dbReference type="CDD" id="cd16495">
    <property type="entry name" value="RING_CH-C4HC3_MARCH"/>
    <property type="match status" value="1"/>
</dbReference>
<sequence>MMNEEHEKQCRICLESNGHLITPCKCSGTMGYVHNECMAFWVQHKTAYNGEKNEFQCDTCRYKMKYESIDSDTATLTKQIVAWVLTAVWTSAMIMIGYILVTSIGLYISGQTCNKSALKYWGANIPWSKNFSAQQLLDNLFMSLVILCPNALRSRLSFLVRVVISFVVALTLVLIVSSSTDGNTSLTDIISYILFKSGVLSILLLMVFFNMAVCLFAFWHVMVHDWSCRVSSAVQKRDCFDALKCLYDLPLQTSIKFLPYSSVSCA</sequence>
<evidence type="ECO:0000256" key="3">
    <source>
        <dbReference type="ARBA" id="ARBA00022833"/>
    </source>
</evidence>
<name>A0AAW2ZKD9_9EUKA</name>
<keyword evidence="3" id="KW-0862">Zinc</keyword>
<feature type="domain" description="RING-CH-type" evidence="5">
    <location>
        <begin position="2"/>
        <end position="67"/>
    </location>
</feature>
<keyword evidence="7" id="KW-1185">Reference proteome</keyword>
<dbReference type="InterPro" id="IPR011016">
    <property type="entry name" value="Znf_RING-CH"/>
</dbReference>
<feature type="transmembrane region" description="Helical" evidence="4">
    <location>
        <begin position="80"/>
        <end position="108"/>
    </location>
</feature>
<evidence type="ECO:0000313" key="6">
    <source>
        <dbReference type="EMBL" id="KAL0489112.1"/>
    </source>
</evidence>
<feature type="transmembrane region" description="Helical" evidence="4">
    <location>
        <begin position="189"/>
        <end position="219"/>
    </location>
</feature>
<evidence type="ECO:0000256" key="4">
    <source>
        <dbReference type="SAM" id="Phobius"/>
    </source>
</evidence>
<keyword evidence="4" id="KW-0472">Membrane</keyword>
<dbReference type="SMART" id="SM00744">
    <property type="entry name" value="RINGv"/>
    <property type="match status" value="1"/>
</dbReference>
<dbReference type="Gene3D" id="3.30.40.10">
    <property type="entry name" value="Zinc/RING finger domain, C3HC4 (zinc finger)"/>
    <property type="match status" value="1"/>
</dbReference>
<dbReference type="GO" id="GO:0008270">
    <property type="term" value="F:zinc ion binding"/>
    <property type="evidence" value="ECO:0007669"/>
    <property type="project" value="UniProtKB-KW"/>
</dbReference>
<dbReference type="Proteomes" id="UP001431209">
    <property type="component" value="Unassembled WGS sequence"/>
</dbReference>
<reference evidence="6 7" key="1">
    <citation type="submission" date="2024-03" db="EMBL/GenBank/DDBJ databases">
        <title>The Acrasis kona genome and developmental transcriptomes reveal deep origins of eukaryotic multicellular pathways.</title>
        <authorList>
            <person name="Sheikh S."/>
            <person name="Fu C.-J."/>
            <person name="Brown M.W."/>
            <person name="Baldauf S.L."/>
        </authorList>
    </citation>
    <scope>NUCLEOTIDE SEQUENCE [LARGE SCALE GENOMIC DNA]</scope>
    <source>
        <strain evidence="6 7">ATCC MYA-3509</strain>
    </source>
</reference>
<keyword evidence="4" id="KW-0812">Transmembrane</keyword>
<evidence type="ECO:0000313" key="7">
    <source>
        <dbReference type="Proteomes" id="UP001431209"/>
    </source>
</evidence>
<dbReference type="PROSITE" id="PS51292">
    <property type="entry name" value="ZF_RING_CH"/>
    <property type="match status" value="1"/>
</dbReference>
<proteinExistence type="predicted"/>
<accession>A0AAW2ZKD9</accession>
<dbReference type="PANTHER" id="PTHR46347">
    <property type="entry name" value="RING/FYVE/PHD ZINC FINGER SUPERFAMILY PROTEIN"/>
    <property type="match status" value="1"/>
</dbReference>
<feature type="transmembrane region" description="Helical" evidence="4">
    <location>
        <begin position="158"/>
        <end position="177"/>
    </location>
</feature>
<keyword evidence="1" id="KW-0479">Metal-binding</keyword>